<protein>
    <submittedName>
        <fullName evidence="1">Uncharacterized protein</fullName>
    </submittedName>
</protein>
<reference evidence="1 2" key="1">
    <citation type="submission" date="2019-06" db="EMBL/GenBank/DDBJ databases">
        <title>New taxonomy in bacterial strain CC-CFT640, isolated from vineyard.</title>
        <authorList>
            <person name="Lin S.-Y."/>
            <person name="Tsai C.-F."/>
            <person name="Young C.-C."/>
        </authorList>
    </citation>
    <scope>NUCLEOTIDE SEQUENCE [LARGE SCALE GENOMIC DNA]</scope>
    <source>
        <strain evidence="1 2">CC-CFT640</strain>
    </source>
</reference>
<proteinExistence type="predicted"/>
<sequence length="354" mass="39723">MATLVLGGALRSVTLADDGGGLVTRDLSSPLSDFDAAVVCLAGSAAERRHARGCDPVCAATDRDVAYRFAAARGTGLEGVDTLPMTARRPLTAFTVAPARWWRYNGRPSSASPLRFSSAVDSTMPIVARFGMDRRTMNEEERQFLLITVPGTGPDAVGDYRDRLVVVDEEAVGRWQSNGELWTLFFPRGLVVGEGDRIYPGLDVTCISVGDLETVTRRHLHLLLEERDEPLAQITSKHMLYTTYVEEQEGYAIWEMNVRIHYFFTTGEIACPGFRYSSPGDKLEIYIEDPYVEVDYVEVEGTNPKDPNDQKWLCPNDDVDWDVWASESRMDEMLEKAWSDRIEEERSETESEEE</sequence>
<evidence type="ECO:0000313" key="1">
    <source>
        <dbReference type="EMBL" id="TXL70874.1"/>
    </source>
</evidence>
<gene>
    <name evidence="1" type="ORF">FHP25_32665</name>
</gene>
<organism evidence="1 2">
    <name type="scientific">Vineibacter terrae</name>
    <dbReference type="NCBI Taxonomy" id="2586908"/>
    <lineage>
        <taxon>Bacteria</taxon>
        <taxon>Pseudomonadati</taxon>
        <taxon>Pseudomonadota</taxon>
        <taxon>Alphaproteobacteria</taxon>
        <taxon>Hyphomicrobiales</taxon>
        <taxon>Vineibacter</taxon>
    </lineage>
</organism>
<accession>A0A5C8PCQ9</accession>
<keyword evidence="2" id="KW-1185">Reference proteome</keyword>
<name>A0A5C8PCQ9_9HYPH</name>
<dbReference type="RefSeq" id="WP_147851205.1">
    <property type="nucleotide sequence ID" value="NZ_VDUZ01000052.1"/>
</dbReference>
<evidence type="ECO:0000313" key="2">
    <source>
        <dbReference type="Proteomes" id="UP000321638"/>
    </source>
</evidence>
<comment type="caution">
    <text evidence="1">The sequence shown here is derived from an EMBL/GenBank/DDBJ whole genome shotgun (WGS) entry which is preliminary data.</text>
</comment>
<dbReference type="EMBL" id="VDUZ01000052">
    <property type="protein sequence ID" value="TXL70874.1"/>
    <property type="molecule type" value="Genomic_DNA"/>
</dbReference>
<dbReference type="Proteomes" id="UP000321638">
    <property type="component" value="Unassembled WGS sequence"/>
</dbReference>
<dbReference type="AlphaFoldDB" id="A0A5C8PCQ9"/>